<protein>
    <submittedName>
        <fullName evidence="2">Chloramphenicol acetyltransferase</fullName>
    </submittedName>
</protein>
<dbReference type="AlphaFoldDB" id="F0RGX5"/>
<dbReference type="SMART" id="SM01059">
    <property type="entry name" value="CAT"/>
    <property type="match status" value="1"/>
</dbReference>
<dbReference type="PANTHER" id="PTHR38474">
    <property type="entry name" value="SLR0299 PROTEIN"/>
    <property type="match status" value="1"/>
</dbReference>
<proteinExistence type="predicted"/>
<dbReference type="STRING" id="867900.Celly_2361"/>
<dbReference type="OrthoDB" id="9801766at2"/>
<evidence type="ECO:0000313" key="3">
    <source>
        <dbReference type="Proteomes" id="UP000007487"/>
    </source>
</evidence>
<sequence length="212" mass="24600">MKRTKVNLSNWERTEHYNFFSAFTEPFFGITLTIDCTIALKKAKKKETSFFLYYLYRATKAANMVENFRYRIIDDNVYLYDSINASPTIGRDNNTFGFSNIIYHKNETEFIKNAKEEIEKVKKGTTLFPTPKDSDDFNAVIHFSALPWLNFTSMSHARNYNLPDSCPKISFGKVVSINNKQQMSISIHLHHGLADGYHVSLFAEKFQELMNS</sequence>
<dbReference type="Gene3D" id="3.30.559.10">
    <property type="entry name" value="Chloramphenicol acetyltransferase-like domain"/>
    <property type="match status" value="1"/>
</dbReference>
<evidence type="ECO:0000256" key="1">
    <source>
        <dbReference type="PIRSR" id="PIRSR000440-1"/>
    </source>
</evidence>
<dbReference type="Proteomes" id="UP000007487">
    <property type="component" value="Chromosome"/>
</dbReference>
<name>F0RGX5_CELLC</name>
<reference evidence="2 3" key="1">
    <citation type="journal article" date="2011" name="Stand. Genomic Sci.">
        <title>Complete genome sequence of Cellulophaga lytica type strain (LIM- 21).</title>
        <authorList>
            <person name="Pati A."/>
            <person name="Abt B."/>
            <person name="Teshima H."/>
            <person name="Nolan M."/>
            <person name="Lapidus A."/>
            <person name="Lucas S."/>
            <person name="Hammon N."/>
            <person name="Deshpande S."/>
            <person name="Cheng J.F."/>
            <person name="Tapia R."/>
            <person name="Han C."/>
            <person name="Goodwin L."/>
            <person name="Pitluck S."/>
            <person name="Liolios K."/>
            <person name="Pagani I."/>
            <person name="Mavromatis K."/>
            <person name="Ovchinikova G."/>
            <person name="Chen A."/>
            <person name="Palaniappan K."/>
            <person name="Land M."/>
            <person name="Hauser L."/>
            <person name="Jeffries C.D."/>
            <person name="Detter J.C."/>
            <person name="Brambilla E.M."/>
            <person name="Kannan K.P."/>
            <person name="Rohde M."/>
            <person name="Spring S."/>
            <person name="Goker M."/>
            <person name="Woyke T."/>
            <person name="Bristow J."/>
            <person name="Eisen J.A."/>
            <person name="Markowitz V."/>
            <person name="Hugenholtz P."/>
            <person name="Kyrpides N.C."/>
            <person name="Klenk H.P."/>
            <person name="Ivanova N."/>
        </authorList>
    </citation>
    <scope>NUCLEOTIDE SEQUENCE [LARGE SCALE GENOMIC DNA]</scope>
    <source>
        <strain evidence="3">ATCC 23178 / DSM 7489 / JCM 8516 / NBRC 14961 / NCIMB 1423 / VKM B-1433 / Cy l20</strain>
    </source>
</reference>
<dbReference type="PANTHER" id="PTHR38474:SF1">
    <property type="entry name" value="SLR0299 PROTEIN"/>
    <property type="match status" value="1"/>
</dbReference>
<dbReference type="Pfam" id="PF00302">
    <property type="entry name" value="CAT"/>
    <property type="match status" value="1"/>
</dbReference>
<dbReference type="HOGENOM" id="CLU_093121_0_0_10"/>
<dbReference type="InterPro" id="IPR023213">
    <property type="entry name" value="CAT-like_dom_sf"/>
</dbReference>
<dbReference type="KEGG" id="cly:Celly_2361"/>
<keyword evidence="3" id="KW-1185">Reference proteome</keyword>
<dbReference type="eggNOG" id="COG4845">
    <property type="taxonomic scope" value="Bacteria"/>
</dbReference>
<organism evidence="2 3">
    <name type="scientific">Cellulophaga lytica (strain ATCC 23178 / DSM 7489 / JCM 8516 / NBRC 14961 / NCIMB 1423 / VKM B-1433 / Cy l20)</name>
    <dbReference type="NCBI Taxonomy" id="867900"/>
    <lineage>
        <taxon>Bacteria</taxon>
        <taxon>Pseudomonadati</taxon>
        <taxon>Bacteroidota</taxon>
        <taxon>Flavobacteriia</taxon>
        <taxon>Flavobacteriales</taxon>
        <taxon>Flavobacteriaceae</taxon>
        <taxon>Cellulophaga</taxon>
    </lineage>
</organism>
<dbReference type="InterPro" id="IPR001707">
    <property type="entry name" value="Cmp_AcTrfase"/>
</dbReference>
<dbReference type="SUPFAM" id="SSF52777">
    <property type="entry name" value="CoA-dependent acyltransferases"/>
    <property type="match status" value="1"/>
</dbReference>
<dbReference type="PIRSF" id="PIRSF000440">
    <property type="entry name" value="CAT"/>
    <property type="match status" value="1"/>
</dbReference>
<dbReference type="EMBL" id="CP002534">
    <property type="protein sequence ID" value="ADY30179.1"/>
    <property type="molecule type" value="Genomic_DNA"/>
</dbReference>
<feature type="active site" description="Proton acceptor" evidence="1">
    <location>
        <position position="191"/>
    </location>
</feature>
<gene>
    <name evidence="2" type="ordered locus">Celly_2361</name>
</gene>
<accession>F0RGX5</accession>
<dbReference type="GO" id="GO:0008811">
    <property type="term" value="F:chloramphenicol O-acetyltransferase activity"/>
    <property type="evidence" value="ECO:0007669"/>
    <property type="project" value="InterPro"/>
</dbReference>
<keyword evidence="2" id="KW-0808">Transferase</keyword>
<dbReference type="RefSeq" id="WP_013621922.1">
    <property type="nucleotide sequence ID" value="NC_015167.1"/>
</dbReference>
<evidence type="ECO:0000313" key="2">
    <source>
        <dbReference type="EMBL" id="ADY30179.1"/>
    </source>
</evidence>